<dbReference type="OrthoDB" id="548044at2759"/>
<comment type="subcellular location">
    <subcellularLocation>
        <location evidence="1">Cytoplasm</location>
        <location evidence="1">Cytoskeleton</location>
        <location evidence="1">Cilium axoneme</location>
    </subcellularLocation>
</comment>
<dbReference type="Gene3D" id="3.80.10.10">
    <property type="entry name" value="Ribonuclease Inhibitor"/>
    <property type="match status" value="1"/>
</dbReference>
<dbReference type="GO" id="GO:0005930">
    <property type="term" value="C:axoneme"/>
    <property type="evidence" value="ECO:0007669"/>
    <property type="project" value="UniProtKB-SubCell"/>
</dbReference>
<comment type="caution">
    <text evidence="2">The sequence shown here is derived from an EMBL/GenBank/DDBJ whole genome shotgun (WGS) entry which is preliminary data.</text>
</comment>
<dbReference type="InterPro" id="IPR032675">
    <property type="entry name" value="LRR_dom_sf"/>
</dbReference>
<protein>
    <submittedName>
        <fullName evidence="2">Uncharacterized protein</fullName>
    </submittedName>
</protein>
<accession>A0A150GJA3</accession>
<dbReference type="SUPFAM" id="SSF52047">
    <property type="entry name" value="RNI-like"/>
    <property type="match status" value="1"/>
</dbReference>
<reference evidence="3" key="1">
    <citation type="journal article" date="2016" name="Nat. Commun.">
        <title>The Gonium pectorale genome demonstrates co-option of cell cycle regulation during the evolution of multicellularity.</title>
        <authorList>
            <person name="Hanschen E.R."/>
            <person name="Marriage T.N."/>
            <person name="Ferris P.J."/>
            <person name="Hamaji T."/>
            <person name="Toyoda A."/>
            <person name="Fujiyama A."/>
            <person name="Neme R."/>
            <person name="Noguchi H."/>
            <person name="Minakuchi Y."/>
            <person name="Suzuki M."/>
            <person name="Kawai-Toyooka H."/>
            <person name="Smith D.R."/>
            <person name="Sparks H."/>
            <person name="Anderson J."/>
            <person name="Bakaric R."/>
            <person name="Luria V."/>
            <person name="Karger A."/>
            <person name="Kirschner M.W."/>
            <person name="Durand P.M."/>
            <person name="Michod R.E."/>
            <person name="Nozaki H."/>
            <person name="Olson B.J."/>
        </authorList>
    </citation>
    <scope>NUCLEOTIDE SEQUENCE [LARGE SCALE GENOMIC DNA]</scope>
    <source>
        <strain evidence="3">NIES-2863</strain>
    </source>
</reference>
<keyword evidence="3" id="KW-1185">Reference proteome</keyword>
<name>A0A150GJA3_GONPE</name>
<proteinExistence type="predicted"/>
<evidence type="ECO:0000256" key="1">
    <source>
        <dbReference type="ARBA" id="ARBA00004430"/>
    </source>
</evidence>
<dbReference type="Proteomes" id="UP000075714">
    <property type="component" value="Unassembled WGS sequence"/>
</dbReference>
<evidence type="ECO:0000313" key="2">
    <source>
        <dbReference type="EMBL" id="KXZ49888.1"/>
    </source>
</evidence>
<evidence type="ECO:0000313" key="3">
    <source>
        <dbReference type="Proteomes" id="UP000075714"/>
    </source>
</evidence>
<dbReference type="AlphaFoldDB" id="A0A150GJA3"/>
<dbReference type="STRING" id="33097.A0A150GJA3"/>
<gene>
    <name evidence="2" type="ORF">GPECTOR_19g339</name>
</gene>
<organism evidence="2 3">
    <name type="scientific">Gonium pectorale</name>
    <name type="common">Green alga</name>
    <dbReference type="NCBI Taxonomy" id="33097"/>
    <lineage>
        <taxon>Eukaryota</taxon>
        <taxon>Viridiplantae</taxon>
        <taxon>Chlorophyta</taxon>
        <taxon>core chlorophytes</taxon>
        <taxon>Chlorophyceae</taxon>
        <taxon>CS clade</taxon>
        <taxon>Chlamydomonadales</taxon>
        <taxon>Volvocaceae</taxon>
        <taxon>Gonium</taxon>
    </lineage>
</organism>
<dbReference type="EMBL" id="LSYV01000020">
    <property type="protein sequence ID" value="KXZ49888.1"/>
    <property type="molecule type" value="Genomic_DNA"/>
</dbReference>
<sequence>MWRSGKPYEELRELSLDLRLSAYEATCHAAVDGLYGGTASVNGDGELTGQLAAELADGLANLTHLTRLELGEAGSVPHPDWRVRLLASLARLPRLAELTWPRLECDAAASRALATCSSLTALSVEKFRAPGPLAAVTLAAAATAGGTPASPADGNAAADGAVGAPGLSITAPTGVAVARMAAAGAGQEAREAAPAAADVDSAAAGCHPMLLPLPPNLRRLTARYSGLGGVSIAALAALQLPPGLEQLQLRNPKLEIGDTDVQQPAGTRLLPVAALALGLGLAKLATHCPGLHTLRVINESRQRNALAAPVGWARDSGGGGGGAGGGHAPWLSALSGLRSLRRLTLSGLQLGKVDAEALARCATGLEELYLVPLGSVSSAAVPVLRGMGLRRLVLPYERHA</sequence>